<organism evidence="1 2">
    <name type="scientific">Gossypium stocksii</name>
    <dbReference type="NCBI Taxonomy" id="47602"/>
    <lineage>
        <taxon>Eukaryota</taxon>
        <taxon>Viridiplantae</taxon>
        <taxon>Streptophyta</taxon>
        <taxon>Embryophyta</taxon>
        <taxon>Tracheophyta</taxon>
        <taxon>Spermatophyta</taxon>
        <taxon>Magnoliopsida</taxon>
        <taxon>eudicotyledons</taxon>
        <taxon>Gunneridae</taxon>
        <taxon>Pentapetalae</taxon>
        <taxon>rosids</taxon>
        <taxon>malvids</taxon>
        <taxon>Malvales</taxon>
        <taxon>Malvaceae</taxon>
        <taxon>Malvoideae</taxon>
        <taxon>Gossypium</taxon>
    </lineage>
</organism>
<dbReference type="AlphaFoldDB" id="A0A9D4AGQ6"/>
<reference evidence="1 2" key="1">
    <citation type="journal article" date="2021" name="Plant Biotechnol. J.">
        <title>Multi-omics assisted identification of the key and species-specific regulatory components of drought-tolerant mechanisms in Gossypium stocksii.</title>
        <authorList>
            <person name="Yu D."/>
            <person name="Ke L."/>
            <person name="Zhang D."/>
            <person name="Wu Y."/>
            <person name="Sun Y."/>
            <person name="Mei J."/>
            <person name="Sun J."/>
            <person name="Sun Y."/>
        </authorList>
    </citation>
    <scope>NUCLEOTIDE SEQUENCE [LARGE SCALE GENOMIC DNA]</scope>
    <source>
        <strain evidence="2">cv. E1</strain>
        <tissue evidence="1">Leaf</tissue>
    </source>
</reference>
<comment type="caution">
    <text evidence="1">The sequence shown here is derived from an EMBL/GenBank/DDBJ whole genome shotgun (WGS) entry which is preliminary data.</text>
</comment>
<name>A0A9D4AGQ6_9ROSI</name>
<evidence type="ECO:0000313" key="1">
    <source>
        <dbReference type="EMBL" id="KAH1115333.1"/>
    </source>
</evidence>
<evidence type="ECO:0000313" key="2">
    <source>
        <dbReference type="Proteomes" id="UP000828251"/>
    </source>
</evidence>
<protein>
    <submittedName>
        <fullName evidence="1">Uncharacterized protein</fullName>
    </submittedName>
</protein>
<proteinExistence type="predicted"/>
<dbReference type="Proteomes" id="UP000828251">
    <property type="component" value="Unassembled WGS sequence"/>
</dbReference>
<dbReference type="EMBL" id="JAIQCV010000003">
    <property type="protein sequence ID" value="KAH1115333.1"/>
    <property type="molecule type" value="Genomic_DNA"/>
</dbReference>
<accession>A0A9D4AGQ6</accession>
<gene>
    <name evidence="1" type="ORF">J1N35_008711</name>
</gene>
<sequence>MRQLSQAYTQKQNLTPPTIEYSWSEYWRKEHTVGNGGVLRVGNGGYNSGGRSGGYGGLQGSYDGGGRDGERKSGFQAAFFVERKLKLLTLISTGA</sequence>
<keyword evidence="2" id="KW-1185">Reference proteome</keyword>